<evidence type="ECO:0000313" key="6">
    <source>
        <dbReference type="EMBL" id="EAZ51349.1"/>
    </source>
</evidence>
<dbReference type="PIRSF" id="PIRSF006609">
    <property type="entry name" value="snRNP_SmF"/>
    <property type="match status" value="1"/>
</dbReference>
<protein>
    <recommendedName>
        <fullName evidence="5">Sm domain-containing protein</fullName>
    </recommendedName>
</protein>
<sequence>MRYKGTLVSFDEYMNILLNDCEEWIDNTKKGTLGKVFIRCNNVLYISRAEESKETKTEIQKDEEMAE</sequence>
<dbReference type="GeneID" id="3371398"/>
<proteinExistence type="inferred from homology"/>
<evidence type="ECO:0000313" key="7">
    <source>
        <dbReference type="Proteomes" id="UP000006726"/>
    </source>
</evidence>
<reference evidence="6 7" key="1">
    <citation type="journal article" date="2004" name="Science">
        <title>Complete genome sequence of the apicomplexan, Cryptosporidium parvum.</title>
        <authorList>
            <person name="Abrahamsen M.S."/>
            <person name="Templeton T.J."/>
            <person name="Enomoto S."/>
            <person name="Abrahante J.E."/>
            <person name="Zhu G."/>
            <person name="Lancto C.A."/>
            <person name="Deng M."/>
            <person name="Liu C."/>
            <person name="Widmer G."/>
            <person name="Tzipori S."/>
            <person name="Buck G.A."/>
            <person name="Xu P."/>
            <person name="Bankier A.T."/>
            <person name="Dear P.H."/>
            <person name="Konfortov B.A."/>
            <person name="Spriggs H.F."/>
            <person name="Iyer L."/>
            <person name="Anantharaman V."/>
            <person name="Aravind L."/>
            <person name="Kapur V."/>
        </authorList>
    </citation>
    <scope>NUCLEOTIDE SEQUENCE [LARGE SCALE GENOMIC DNA]</scope>
    <source>
        <strain evidence="7">Iowa II</strain>
    </source>
</reference>
<dbReference type="AlphaFoldDB" id="A3FQF0"/>
<name>A3FQF0_CRYPI</name>
<keyword evidence="7" id="KW-1185">Reference proteome</keyword>
<comment type="subcellular location">
    <subcellularLocation>
        <location evidence="4">Nucleus</location>
    </subcellularLocation>
</comment>
<dbReference type="InterPro" id="IPR016487">
    <property type="entry name" value="Lsm6/sSmF"/>
</dbReference>
<keyword evidence="4" id="KW-0539">Nucleus</keyword>
<dbReference type="Proteomes" id="UP000006726">
    <property type="component" value="Chromosome 1"/>
</dbReference>
<dbReference type="GO" id="GO:0000398">
    <property type="term" value="P:mRNA splicing, via spliceosome"/>
    <property type="evidence" value="ECO:0007669"/>
    <property type="project" value="InterPro"/>
</dbReference>
<dbReference type="InterPro" id="IPR001163">
    <property type="entry name" value="Sm_dom_euk/arc"/>
</dbReference>
<dbReference type="Pfam" id="PF01423">
    <property type="entry name" value="LSM"/>
    <property type="match status" value="1"/>
</dbReference>
<keyword evidence="4" id="KW-0507">mRNA processing</keyword>
<evidence type="ECO:0000256" key="4">
    <source>
        <dbReference type="PIRNR" id="PIRNR006609"/>
    </source>
</evidence>
<evidence type="ECO:0000259" key="5">
    <source>
        <dbReference type="PROSITE" id="PS52002"/>
    </source>
</evidence>
<dbReference type="InterPro" id="IPR010920">
    <property type="entry name" value="LSM_dom_sf"/>
</dbReference>
<accession>A3FQF0</accession>
<dbReference type="GO" id="GO:0005685">
    <property type="term" value="C:U1 snRNP"/>
    <property type="evidence" value="ECO:0007669"/>
    <property type="project" value="TreeGrafter"/>
</dbReference>
<dbReference type="SUPFAM" id="SSF50182">
    <property type="entry name" value="Sm-like ribonucleoproteins"/>
    <property type="match status" value="1"/>
</dbReference>
<dbReference type="STRING" id="353152.A3FQF0"/>
<keyword evidence="1 4" id="KW-0747">Spliceosome</keyword>
<dbReference type="KEGG" id="cpv:cgd1_2690"/>
<dbReference type="EMBL" id="AAEE01000006">
    <property type="protein sequence ID" value="EAZ51349.1"/>
    <property type="molecule type" value="Genomic_DNA"/>
</dbReference>
<keyword evidence="2 4" id="KW-0508">mRNA splicing</keyword>
<dbReference type="GO" id="GO:0071013">
    <property type="term" value="C:catalytic step 2 spliceosome"/>
    <property type="evidence" value="ECO:0007669"/>
    <property type="project" value="TreeGrafter"/>
</dbReference>
<organism evidence="6 7">
    <name type="scientific">Cryptosporidium parvum (strain Iowa II)</name>
    <dbReference type="NCBI Taxonomy" id="353152"/>
    <lineage>
        <taxon>Eukaryota</taxon>
        <taxon>Sar</taxon>
        <taxon>Alveolata</taxon>
        <taxon>Apicomplexa</taxon>
        <taxon>Conoidasida</taxon>
        <taxon>Coccidia</taxon>
        <taxon>Eucoccidiorida</taxon>
        <taxon>Eimeriorina</taxon>
        <taxon>Cryptosporidiidae</taxon>
        <taxon>Cryptosporidium</taxon>
    </lineage>
</organism>
<comment type="caution">
    <text evidence="6">The sequence shown here is derived from an EMBL/GenBank/DDBJ whole genome shotgun (WGS) entry which is preliminary data.</text>
</comment>
<feature type="domain" description="Sm" evidence="5">
    <location>
        <begin position="1"/>
        <end position="52"/>
    </location>
</feature>
<dbReference type="Gene3D" id="2.30.30.100">
    <property type="match status" value="1"/>
</dbReference>
<dbReference type="InterPro" id="IPR047575">
    <property type="entry name" value="Sm"/>
</dbReference>
<dbReference type="PANTHER" id="PTHR11021">
    <property type="entry name" value="SMALL NUCLEAR RIBONUCLEOPROTEIN F SNRNP-F"/>
    <property type="match status" value="1"/>
</dbReference>
<dbReference type="OrthoDB" id="409625at2759"/>
<dbReference type="FunCoup" id="A3FQF0">
    <property type="interactions" value="366"/>
</dbReference>
<dbReference type="VEuPathDB" id="CryptoDB:cgd1_2690"/>
<dbReference type="SMART" id="SM00651">
    <property type="entry name" value="Sm"/>
    <property type="match status" value="1"/>
</dbReference>
<keyword evidence="3 4" id="KW-0687">Ribonucleoprotein</keyword>
<gene>
    <name evidence="6" type="ORF">cgd1_2690</name>
</gene>
<evidence type="ECO:0000256" key="3">
    <source>
        <dbReference type="ARBA" id="ARBA00023274"/>
    </source>
</evidence>
<comment type="similarity">
    <text evidence="4">Belongs to the snRNP Sm proteins family. SmF/LSm6 subfamily.</text>
</comment>
<dbReference type="OMA" id="PVMYKGY"/>
<evidence type="ECO:0000256" key="1">
    <source>
        <dbReference type="ARBA" id="ARBA00022728"/>
    </source>
</evidence>
<dbReference type="PROSITE" id="PS52002">
    <property type="entry name" value="SM"/>
    <property type="match status" value="1"/>
</dbReference>
<dbReference type="GO" id="GO:0003723">
    <property type="term" value="F:RNA binding"/>
    <property type="evidence" value="ECO:0007669"/>
    <property type="project" value="UniProtKB-UniRule"/>
</dbReference>
<keyword evidence="4" id="KW-0694">RNA-binding</keyword>
<dbReference type="GO" id="GO:0034715">
    <property type="term" value="C:pICln-Sm protein complex"/>
    <property type="evidence" value="ECO:0007669"/>
    <property type="project" value="TreeGrafter"/>
</dbReference>
<evidence type="ECO:0000256" key="2">
    <source>
        <dbReference type="ARBA" id="ARBA00023187"/>
    </source>
</evidence>
<dbReference type="RefSeq" id="XP_001388172.1">
    <property type="nucleotide sequence ID" value="XM_001388135.1"/>
</dbReference>
<dbReference type="PANTHER" id="PTHR11021:SF0">
    <property type="entry name" value="SMALL NUCLEAR RIBONUCLEOPROTEIN F"/>
    <property type="match status" value="1"/>
</dbReference>
<dbReference type="InParanoid" id="A3FQF0"/>